<evidence type="ECO:0000256" key="1">
    <source>
        <dbReference type="SAM" id="MobiDB-lite"/>
    </source>
</evidence>
<dbReference type="InterPro" id="IPR036273">
    <property type="entry name" value="CRAL/TRIO_N_dom_sf"/>
</dbReference>
<dbReference type="InterPro" id="IPR036865">
    <property type="entry name" value="CRAL-TRIO_dom_sf"/>
</dbReference>
<feature type="region of interest" description="Disordered" evidence="1">
    <location>
        <begin position="203"/>
        <end position="232"/>
    </location>
</feature>
<dbReference type="PANTHER" id="PTHR46590">
    <property type="entry name" value="PHOSPHATIDYLINOSITOL TRANSFER PROTEIN CSR1-RELATED"/>
    <property type="match status" value="1"/>
</dbReference>
<dbReference type="Pfam" id="PF00650">
    <property type="entry name" value="CRAL_TRIO"/>
    <property type="match status" value="1"/>
</dbReference>
<proteinExistence type="predicted"/>
<keyword evidence="4" id="KW-1185">Reference proteome</keyword>
<dbReference type="STRING" id="2082308.A0A2K1R245"/>
<dbReference type="OrthoDB" id="43460at2759"/>
<dbReference type="EMBL" id="NKHZ01000011">
    <property type="protein sequence ID" value="PNS21356.1"/>
    <property type="molecule type" value="Genomic_DNA"/>
</dbReference>
<dbReference type="Pfam" id="PF03765">
    <property type="entry name" value="CRAL_TRIO_N"/>
    <property type="match status" value="1"/>
</dbReference>
<dbReference type="AlphaFoldDB" id="A0A2K1R245"/>
<reference evidence="3 4" key="1">
    <citation type="submission" date="2017-06" db="EMBL/GenBank/DDBJ databases">
        <title>Draft genome sequence of a variant of Elsinoe murrayae.</title>
        <authorList>
            <person name="Cheng Q."/>
        </authorList>
    </citation>
    <scope>NUCLEOTIDE SEQUENCE [LARGE SCALE GENOMIC DNA]</scope>
    <source>
        <strain evidence="3 4">CQ-2017a</strain>
    </source>
</reference>
<dbReference type="InParanoid" id="A0A2K1R245"/>
<organism evidence="3 4">
    <name type="scientific">Sphaceloma murrayae</name>
    <dbReference type="NCBI Taxonomy" id="2082308"/>
    <lineage>
        <taxon>Eukaryota</taxon>
        <taxon>Fungi</taxon>
        <taxon>Dikarya</taxon>
        <taxon>Ascomycota</taxon>
        <taxon>Pezizomycotina</taxon>
        <taxon>Dothideomycetes</taxon>
        <taxon>Dothideomycetidae</taxon>
        <taxon>Myriangiales</taxon>
        <taxon>Elsinoaceae</taxon>
        <taxon>Sphaceloma</taxon>
    </lineage>
</organism>
<feature type="compositionally biased region" description="Low complexity" evidence="1">
    <location>
        <begin position="168"/>
        <end position="191"/>
    </location>
</feature>
<feature type="compositionally biased region" description="Basic and acidic residues" evidence="1">
    <location>
        <begin position="219"/>
        <end position="231"/>
    </location>
</feature>
<evidence type="ECO:0000259" key="2">
    <source>
        <dbReference type="PROSITE" id="PS50191"/>
    </source>
</evidence>
<dbReference type="Proteomes" id="UP000243797">
    <property type="component" value="Unassembled WGS sequence"/>
</dbReference>
<dbReference type="SMART" id="SM00516">
    <property type="entry name" value="SEC14"/>
    <property type="match status" value="1"/>
</dbReference>
<dbReference type="SUPFAM" id="SSF52087">
    <property type="entry name" value="CRAL/TRIO domain"/>
    <property type="match status" value="1"/>
</dbReference>
<evidence type="ECO:0000313" key="3">
    <source>
        <dbReference type="EMBL" id="PNS21356.1"/>
    </source>
</evidence>
<feature type="compositionally biased region" description="Polar residues" evidence="1">
    <location>
        <begin position="12"/>
        <end position="24"/>
    </location>
</feature>
<sequence length="583" mass="65740">MRLLTPRGPSSIFKQTTRSLTSPFRQHATLPWGVHPLRRGRTSDSAARIHTGASSRQHSYSRPTHHAIDPVAILVAIAITSATGYLTTEYLYPLEPSSQKAPPSQSPSPAPITPAEEDEYTMAATDLAGRPGHLTAEQEVRLKEFWQSAFEIFGVLEPAHGANGVSRASSAASSPNPNLAPSPLLSAESPNLSKRKSRLSWFGRHGKDAETDGDAVNGAEDKHGQNKEFKKAVASQSSESFRLAFWGMVKHDDPDAMMLRFLRARKWDVHDALVMMIATLHWRMVEMRVDEEVMSLGETGFAERSKSGTAETKKDAEDFLAQVKMGKSLIHGCDREGRPVCTVRVRKHIPGQQTERALEMYTVYVIETTRLLLKAPVDTATVIFDMTSFSMSNMDYTPVKFMIKCFEANYPESLGSVLVYKSPWIFQGIWKIIRGWLDPVVAAKVHFCDDEAQLSAYVDRKRIPKEMGGDEDWEYEYIEPRQGEDERMKDAGKKNELEKERKGVWEEYERQTVSWIKDGQQGAKEERSRLAKGLRENYWRLDPYVRARSLYDRIGMINEGGAIDFYPQDKAKTVKDTSAEDVD</sequence>
<gene>
    <name evidence="3" type="ORF">CAC42_1135</name>
</gene>
<dbReference type="InterPro" id="IPR011074">
    <property type="entry name" value="CRAL/TRIO_N_dom"/>
</dbReference>
<name>A0A2K1R245_9PEZI</name>
<dbReference type="InterPro" id="IPR052432">
    <property type="entry name" value="PITP/CRAL-TRIO"/>
</dbReference>
<protein>
    <submittedName>
        <fullName evidence="3">CRAL-TRIO domain-containing protein</fullName>
    </submittedName>
</protein>
<feature type="compositionally biased region" description="Polar residues" evidence="1">
    <location>
        <begin position="52"/>
        <end position="62"/>
    </location>
</feature>
<dbReference type="CDD" id="cd00170">
    <property type="entry name" value="SEC14"/>
    <property type="match status" value="1"/>
</dbReference>
<dbReference type="SMART" id="SM01100">
    <property type="entry name" value="CRAL_TRIO_N"/>
    <property type="match status" value="1"/>
</dbReference>
<dbReference type="PANTHER" id="PTHR46590:SF1">
    <property type="entry name" value="PHOSPHATIDYLINOSITOL TRANSFER PROTEIN CSR1"/>
    <property type="match status" value="1"/>
</dbReference>
<feature type="region of interest" description="Disordered" evidence="1">
    <location>
        <begin position="163"/>
        <end position="191"/>
    </location>
</feature>
<dbReference type="FunCoup" id="A0A2K1R245">
    <property type="interactions" value="156"/>
</dbReference>
<evidence type="ECO:0000313" key="4">
    <source>
        <dbReference type="Proteomes" id="UP000243797"/>
    </source>
</evidence>
<comment type="caution">
    <text evidence="3">The sequence shown here is derived from an EMBL/GenBank/DDBJ whole genome shotgun (WGS) entry which is preliminary data.</text>
</comment>
<dbReference type="PROSITE" id="PS50191">
    <property type="entry name" value="CRAL_TRIO"/>
    <property type="match status" value="1"/>
</dbReference>
<feature type="region of interest" description="Disordered" evidence="1">
    <location>
        <begin position="1"/>
        <end position="63"/>
    </location>
</feature>
<feature type="domain" description="CRAL-TRIO" evidence="2">
    <location>
        <begin position="316"/>
        <end position="475"/>
    </location>
</feature>
<dbReference type="InterPro" id="IPR001251">
    <property type="entry name" value="CRAL-TRIO_dom"/>
</dbReference>
<dbReference type="SUPFAM" id="SSF46938">
    <property type="entry name" value="CRAL/TRIO N-terminal domain"/>
    <property type="match status" value="1"/>
</dbReference>
<accession>A0A2K1R245</accession>
<dbReference type="Gene3D" id="3.40.525.10">
    <property type="entry name" value="CRAL-TRIO lipid binding domain"/>
    <property type="match status" value="1"/>
</dbReference>